<protein>
    <submittedName>
        <fullName evidence="2">Uncharacterized protein</fullName>
    </submittedName>
</protein>
<proteinExistence type="predicted"/>
<dbReference type="OrthoDB" id="200660at2759"/>
<dbReference type="AlphaFoldDB" id="A0A9J5Z3B9"/>
<feature type="region of interest" description="Disordered" evidence="1">
    <location>
        <begin position="215"/>
        <end position="235"/>
    </location>
</feature>
<organism evidence="2 3">
    <name type="scientific">Solanum commersonii</name>
    <name type="common">Commerson's wild potato</name>
    <name type="synonym">Commerson's nightshade</name>
    <dbReference type="NCBI Taxonomy" id="4109"/>
    <lineage>
        <taxon>Eukaryota</taxon>
        <taxon>Viridiplantae</taxon>
        <taxon>Streptophyta</taxon>
        <taxon>Embryophyta</taxon>
        <taxon>Tracheophyta</taxon>
        <taxon>Spermatophyta</taxon>
        <taxon>Magnoliopsida</taxon>
        <taxon>eudicotyledons</taxon>
        <taxon>Gunneridae</taxon>
        <taxon>Pentapetalae</taxon>
        <taxon>asterids</taxon>
        <taxon>lamiids</taxon>
        <taxon>Solanales</taxon>
        <taxon>Solanaceae</taxon>
        <taxon>Solanoideae</taxon>
        <taxon>Solaneae</taxon>
        <taxon>Solanum</taxon>
    </lineage>
</organism>
<gene>
    <name evidence="2" type="ORF">H5410_028185</name>
</gene>
<evidence type="ECO:0000313" key="2">
    <source>
        <dbReference type="EMBL" id="KAG5606693.1"/>
    </source>
</evidence>
<accession>A0A9J5Z3B9</accession>
<comment type="caution">
    <text evidence="2">The sequence shown here is derived from an EMBL/GenBank/DDBJ whole genome shotgun (WGS) entry which is preliminary data.</text>
</comment>
<dbReference type="Pfam" id="PF05278">
    <property type="entry name" value="PEARLI-4"/>
    <property type="match status" value="1"/>
</dbReference>
<feature type="region of interest" description="Disordered" evidence="1">
    <location>
        <begin position="317"/>
        <end position="340"/>
    </location>
</feature>
<keyword evidence="3" id="KW-1185">Reference proteome</keyword>
<evidence type="ECO:0000256" key="1">
    <source>
        <dbReference type="SAM" id="MobiDB-lite"/>
    </source>
</evidence>
<dbReference type="Proteomes" id="UP000824120">
    <property type="component" value="Chromosome 5"/>
</dbReference>
<dbReference type="PANTHER" id="PTHR35358:SF18">
    <property type="entry name" value="PHOSPHOLIPASE-LIKE PROTEIN-RELATED"/>
    <property type="match status" value="1"/>
</dbReference>
<dbReference type="InterPro" id="IPR007942">
    <property type="entry name" value="PLipase-like"/>
</dbReference>
<dbReference type="EMBL" id="JACXVP010000005">
    <property type="protein sequence ID" value="KAG5606693.1"/>
    <property type="molecule type" value="Genomic_DNA"/>
</dbReference>
<dbReference type="PANTHER" id="PTHR35358">
    <property type="entry name" value="OS06G0711100 PROTEIN"/>
    <property type="match status" value="1"/>
</dbReference>
<sequence length="624" mass="69927">KRVLQESSTKLHPYLPKTVRSLGISINNYSEVVELIWIKALESKTTVENTPEELAPHVAPDIVVPFLDQAPILLGKDDPKHKDNDVILETDTILKESEHGDAMKQQKSTDSRTTSQYENLGFVNAAAKKVVDPKATQTSKKRGWKPNILNKPEEGYDHAWVSGERRSKSHILLKGCGKDTKKRSSCSLKCAISKGLYGEEKTPIMTCIKRHQKEKNEKSISARDAPRAITKKKVSQPTSVASEEFIVVEALKEKHEKNDKKNIPARYRDKKTEALGFVFSITKESNFAKTSKDQRERKNSPSQKKALEEALGSVTIKQSNFPKSSKEKHKRKNPPSQEEDFADKVVREHDNELVSCRVRTLGIIDNASNPIHEIAPGPSDLSDMRLAPYKENNKILNVENDVPLLAPSTKSKKNACNKTKLYSGKATDDPMTPKMTMQHNSTHFGVHQNKGIEVEGSESGVDKNPRSLTITIKVSPEDGDVSNELVDMCGYKVKMSSAPILATIFTKYGDIIVNCQFKSLVVRASLLDVISDVIRRLKTGDVSISSIKAMRYVVSVDAKLDVAWLQQYLDEISEEEDMEKKSSSLMVLRETTKIVSKAAKKDLVERNKDILATEKRLKKAKRRL</sequence>
<evidence type="ECO:0000313" key="3">
    <source>
        <dbReference type="Proteomes" id="UP000824120"/>
    </source>
</evidence>
<name>A0A9J5Z3B9_SOLCO</name>
<feature type="non-terminal residue" evidence="2">
    <location>
        <position position="1"/>
    </location>
</feature>
<reference evidence="2 3" key="1">
    <citation type="submission" date="2020-09" db="EMBL/GenBank/DDBJ databases">
        <title>De no assembly of potato wild relative species, Solanum commersonii.</title>
        <authorList>
            <person name="Cho K."/>
        </authorList>
    </citation>
    <scope>NUCLEOTIDE SEQUENCE [LARGE SCALE GENOMIC DNA]</scope>
    <source>
        <strain evidence="2">LZ3.2</strain>
        <tissue evidence="2">Leaf</tissue>
    </source>
</reference>
<feature type="compositionally biased region" description="Basic and acidic residues" evidence="1">
    <location>
        <begin position="215"/>
        <end position="226"/>
    </location>
</feature>